<proteinExistence type="predicted"/>
<reference evidence="2 3" key="1">
    <citation type="submission" date="2016-09" db="EMBL/GenBank/DDBJ databases">
        <title>Pseudonocardia autotrophica DSM535, a candidate organism with high potential of specific P450 cytochromes.</title>
        <authorList>
            <person name="Grumaz C."/>
            <person name="Vainshtein Y."/>
            <person name="Kirstahler P."/>
            <person name="Sohn K."/>
        </authorList>
    </citation>
    <scope>NUCLEOTIDE SEQUENCE [LARGE SCALE GENOMIC DNA]</scope>
    <source>
        <strain evidence="2 3">DSM 535</strain>
    </source>
</reference>
<comment type="caution">
    <text evidence="2">The sequence shown here is derived from an EMBL/GenBank/DDBJ whole genome shotgun (WGS) entry which is preliminary data.</text>
</comment>
<dbReference type="RefSeq" id="WP_085910841.1">
    <property type="nucleotide sequence ID" value="NZ_AP018920.1"/>
</dbReference>
<dbReference type="AlphaFoldDB" id="A0A1Y2N7X9"/>
<evidence type="ECO:0000313" key="2">
    <source>
        <dbReference type="EMBL" id="OSY43566.1"/>
    </source>
</evidence>
<dbReference type="Proteomes" id="UP000194360">
    <property type="component" value="Unassembled WGS sequence"/>
</dbReference>
<evidence type="ECO:0000313" key="3">
    <source>
        <dbReference type="Proteomes" id="UP000194360"/>
    </source>
</evidence>
<feature type="region of interest" description="Disordered" evidence="1">
    <location>
        <begin position="95"/>
        <end position="139"/>
    </location>
</feature>
<evidence type="ECO:0000256" key="1">
    <source>
        <dbReference type="SAM" id="MobiDB-lite"/>
    </source>
</evidence>
<keyword evidence="3" id="KW-1185">Reference proteome</keyword>
<organism evidence="2 3">
    <name type="scientific">Pseudonocardia autotrophica</name>
    <name type="common">Amycolata autotrophica</name>
    <name type="synonym">Nocardia autotrophica</name>
    <dbReference type="NCBI Taxonomy" id="2074"/>
    <lineage>
        <taxon>Bacteria</taxon>
        <taxon>Bacillati</taxon>
        <taxon>Actinomycetota</taxon>
        <taxon>Actinomycetes</taxon>
        <taxon>Pseudonocardiales</taxon>
        <taxon>Pseudonocardiaceae</taxon>
        <taxon>Pseudonocardia</taxon>
    </lineage>
</organism>
<accession>A0A1Y2N7X9</accession>
<gene>
    <name evidence="2" type="ORF">BG845_00509</name>
</gene>
<name>A0A1Y2N7X9_PSEAH</name>
<sequence>MSDAKPRTPSDLGAGGKKFFRDVVGTYDLDAHEVRVLTEAARTVDELDRVRKALEEAPSLVAKGSMGQAVEHPLLGSLRNHRATLQKLLATLALPDSEGGAPQSAAQRLSQRGHDGRWASQRDVRSRQQAADRLSRGAS</sequence>
<dbReference type="EMBL" id="MIGB01000002">
    <property type="protein sequence ID" value="OSY43566.1"/>
    <property type="molecule type" value="Genomic_DNA"/>
</dbReference>
<dbReference type="OrthoDB" id="3405462at2"/>
<evidence type="ECO:0008006" key="4">
    <source>
        <dbReference type="Google" id="ProtNLM"/>
    </source>
</evidence>
<protein>
    <recommendedName>
        <fullName evidence="4">Phage terminase, small subunit</fullName>
    </recommendedName>
</protein>
<feature type="compositionally biased region" description="Basic and acidic residues" evidence="1">
    <location>
        <begin position="112"/>
        <end position="126"/>
    </location>
</feature>